<accession>A0A0D5ZK88</accession>
<protein>
    <submittedName>
        <fullName evidence="1">Uncharacterized protein</fullName>
    </submittedName>
</protein>
<dbReference type="EMBL" id="CP011021">
    <property type="protein sequence ID" value="AKA50142.1"/>
    <property type="molecule type" value="Genomic_DNA"/>
</dbReference>
<gene>
    <name evidence="1" type="ORF">VO56_02755</name>
</gene>
<evidence type="ECO:0000313" key="2">
    <source>
        <dbReference type="Proteomes" id="UP000032722"/>
    </source>
</evidence>
<name>A0A0D5ZK88_9BACT</name>
<proteinExistence type="predicted"/>
<dbReference type="Proteomes" id="UP000032722">
    <property type="component" value="Chromosome"/>
</dbReference>
<sequence length="87" mass="10208">MKKSKKLKNIKLHTKIIIKFVFLSSLKLAIFSSFTFNKKIPNVKRYNNLVFQQLKEFISGILEIIIVKTTKTYKQISISIKNQNHPL</sequence>
<dbReference type="HOGENOM" id="CLU_2480019_0_0_14"/>
<evidence type="ECO:0000313" key="1">
    <source>
        <dbReference type="EMBL" id="AKA50142.1"/>
    </source>
</evidence>
<dbReference type="KEGG" id="mgb:VO56_02755"/>
<organism evidence="2">
    <name type="scientific">Mycoplasmopsis gallinacea</name>
    <dbReference type="NCBI Taxonomy" id="29556"/>
    <lineage>
        <taxon>Bacteria</taxon>
        <taxon>Bacillati</taxon>
        <taxon>Mycoplasmatota</taxon>
        <taxon>Mycoplasmoidales</taxon>
        <taxon>Metamycoplasmataceae</taxon>
        <taxon>Mycoplasmopsis</taxon>
    </lineage>
</organism>
<dbReference type="AlphaFoldDB" id="A0A0D5ZK88"/>
<reference evidence="1 2" key="1">
    <citation type="journal article" date="2015" name="Genome Announc.">
        <title>Complete Genome Sequence of Mycoplasma meleagridis, a Possible Emerging Pathogen in Chickens.</title>
        <authorList>
            <person name="Abolnik C."/>
        </authorList>
    </citation>
    <scope>NUCLEOTIDE SEQUENCE [LARGE SCALE GENOMIC DNA]</scope>
    <source>
        <strain evidence="1 2">B2096 8B</strain>
    </source>
</reference>